<sequence>MNNKIENFKKTVLPFIETKSTELVDGDIRDIVNNTSGFFKIMHGEEIYHNEIEEVIAYFESLFSQEMGEGTLFRNRDHIPWLDECKADINWYYWNRYEKHLINSGFSPKVAGKIDLVTNKILDNCQNPDDDGQWSRKGLVVGHVQSGKTANYTGLITKAADAGYKVIIVLAGILSALRAQTQERIDEGFIGRDSTRYLDANKNLKLVGVGLERSEQSKRFPVSLTTSEDFDTAAANSFKASIDGFKEPVVLVLKKNKSILNNVIKWFKNNNLNLDDVPMLLIDDEADHASINTNKEDDDPTAINSKIREIIGLFRKNTYVGYTATPFANIFIDPETTEEMEHDDLFPRDFILNLDAPSNYIGPDKIFGDNSELDIVREVVDCEEHIPMSHKKDFVPTELPISLMEAINCFVITKAIRLLRGQFGKNNSMLINVSRFTDVQSNLKILVFNYIKSLSNDILNHYAKEPDIAIRNKSIRQLKATFLKEYSDVEFVWAEVQSQLKASIAPLKVIEVNGSINAEPLDYDKERYPSGRTIIAVGGLSLSRGLTLEGLTVSYFMRNSQMYDTLQQQGRWFGYRPNFEDICRVYMAPEAISWYRHISAATNELRADFSRMEQARMSPLEFGLAVRAHPESLMVTARNKMRTGNKFTQSISLSGRLVQTEKLLATKKSVNENHALLRRFIKSVIGNTNVDANIKSPGVFVKDISNEDAVNFIQAFRNHPASMQSEPNAISDYIEKKYDLLDLLIVSPSKGKESLSLKLETRDGELNISAAKRTAVFNSIRKEIISSNSTFVSPNWESAGLTTNDIESLKKKKKSSNHANDDVSLSGRDYRTLRTKPLLIISVLDVKEKESKEEDSKKEDSQLQECIGSDGIVFWALSFPKLEDHEALLKENQVEYIVNTQYWKEIYSDYDLEEEYDD</sequence>
<evidence type="ECO:0000259" key="1">
    <source>
        <dbReference type="Pfam" id="PF10593"/>
    </source>
</evidence>
<keyword evidence="2" id="KW-0540">Nuclease</keyword>
<evidence type="ECO:0000313" key="3">
    <source>
        <dbReference type="Proteomes" id="UP000031671"/>
    </source>
</evidence>
<accession>A0A0B8P5B0</accession>
<proteinExistence type="predicted"/>
<dbReference type="Gene3D" id="3.40.50.300">
    <property type="entry name" value="P-loop containing nucleotide triphosphate hydrolases"/>
    <property type="match status" value="1"/>
</dbReference>
<dbReference type="RefSeq" id="WP_261836692.1">
    <property type="nucleotide sequence ID" value="NZ_AP024882.1"/>
</dbReference>
<evidence type="ECO:0000313" key="2">
    <source>
        <dbReference type="EMBL" id="GAM58164.1"/>
    </source>
</evidence>
<dbReference type="InterPro" id="IPR018310">
    <property type="entry name" value="Put_endonuclease_Z1-dom"/>
</dbReference>
<dbReference type="GO" id="GO:0004519">
    <property type="term" value="F:endonuclease activity"/>
    <property type="evidence" value="ECO:0007669"/>
    <property type="project" value="UniProtKB-KW"/>
</dbReference>
<feature type="domain" description="Putative endonuclease Z1" evidence="1">
    <location>
        <begin position="402"/>
        <end position="633"/>
    </location>
</feature>
<gene>
    <name evidence="2" type="ORF">JCM19231_1545</name>
</gene>
<reference evidence="2 3" key="2">
    <citation type="submission" date="2015-01" db="EMBL/GenBank/DDBJ databases">
        <authorList>
            <consortium name="NBRP consortium"/>
            <person name="Sawabe T."/>
            <person name="Meirelles P."/>
            <person name="Feng G."/>
            <person name="Sayaka M."/>
            <person name="Hattori M."/>
            <person name="Ohkuma M."/>
        </authorList>
    </citation>
    <scope>NUCLEOTIDE SEQUENCE [LARGE SCALE GENOMIC DNA]</scope>
    <source>
        <strain evidence="3">JCM 19231</strain>
    </source>
</reference>
<dbReference type="SUPFAM" id="SSF52540">
    <property type="entry name" value="P-loop containing nucleoside triphosphate hydrolases"/>
    <property type="match status" value="1"/>
</dbReference>
<dbReference type="Proteomes" id="UP000031671">
    <property type="component" value="Unassembled WGS sequence"/>
</dbReference>
<dbReference type="AlphaFoldDB" id="A0A0B8P5B0"/>
<keyword evidence="2" id="KW-0255">Endonuclease</keyword>
<dbReference type="Pfam" id="PF10593">
    <property type="entry name" value="Z1"/>
    <property type="match status" value="1"/>
</dbReference>
<dbReference type="InterPro" id="IPR027417">
    <property type="entry name" value="P-loop_NTPase"/>
</dbReference>
<dbReference type="EMBL" id="BBRZ01000076">
    <property type="protein sequence ID" value="GAM58164.1"/>
    <property type="molecule type" value="Genomic_DNA"/>
</dbReference>
<reference evidence="2 3" key="1">
    <citation type="submission" date="2015-01" db="EMBL/GenBank/DDBJ databases">
        <title>Vibrio sp. C1 JCM 19231 whole genome shotgun sequence.</title>
        <authorList>
            <person name="Sawabe T."/>
            <person name="Meirelles P."/>
            <person name="Feng G."/>
            <person name="Sayaka M."/>
            <person name="Hattori M."/>
            <person name="Ohkuma M."/>
        </authorList>
    </citation>
    <scope>NUCLEOTIDE SEQUENCE [LARGE SCALE GENOMIC DNA]</scope>
    <source>
        <strain evidence="3">JCM 19231</strain>
    </source>
</reference>
<comment type="caution">
    <text evidence="2">The sequence shown here is derived from an EMBL/GenBank/DDBJ whole genome shotgun (WGS) entry which is preliminary data.</text>
</comment>
<name>A0A0B8P5B0_9VIBR</name>
<keyword evidence="3" id="KW-1185">Reference proteome</keyword>
<protein>
    <submittedName>
        <fullName evidence="2">Endonuclease</fullName>
    </submittedName>
</protein>
<keyword evidence="2" id="KW-0378">Hydrolase</keyword>
<organism evidence="2 3">
    <name type="scientific">Vibrio ishigakensis</name>
    <dbReference type="NCBI Taxonomy" id="1481914"/>
    <lineage>
        <taxon>Bacteria</taxon>
        <taxon>Pseudomonadati</taxon>
        <taxon>Pseudomonadota</taxon>
        <taxon>Gammaproteobacteria</taxon>
        <taxon>Vibrionales</taxon>
        <taxon>Vibrionaceae</taxon>
        <taxon>Vibrio</taxon>
    </lineage>
</organism>